<evidence type="ECO:0000313" key="4">
    <source>
        <dbReference type="EMBL" id="GAA3634111.1"/>
    </source>
</evidence>
<dbReference type="Gene3D" id="3.40.50.1100">
    <property type="match status" value="2"/>
</dbReference>
<evidence type="ECO:0000259" key="3">
    <source>
        <dbReference type="Pfam" id="PF00291"/>
    </source>
</evidence>
<accession>A0ABP7AJX1</accession>
<comment type="cofactor">
    <cofactor evidence="1">
        <name>pyridoxal 5'-phosphate</name>
        <dbReference type="ChEBI" id="CHEBI:597326"/>
    </cofactor>
</comment>
<dbReference type="InterPro" id="IPR036052">
    <property type="entry name" value="TrpB-like_PALP_sf"/>
</dbReference>
<comment type="caution">
    <text evidence="4">The sequence shown here is derived from an EMBL/GenBank/DDBJ whole genome shotgun (WGS) entry which is preliminary data.</text>
</comment>
<dbReference type="InterPro" id="IPR001926">
    <property type="entry name" value="TrpB-like_PALP"/>
</dbReference>
<proteinExistence type="predicted"/>
<dbReference type="InterPro" id="IPR050214">
    <property type="entry name" value="Cys_Synth/Cystath_Beta-Synth"/>
</dbReference>
<protein>
    <submittedName>
        <fullName evidence="4">PLP-dependent lyase/thiolase</fullName>
    </submittedName>
</protein>
<organism evidence="4 5">
    <name type="scientific">Kineosporia mesophila</name>
    <dbReference type="NCBI Taxonomy" id="566012"/>
    <lineage>
        <taxon>Bacteria</taxon>
        <taxon>Bacillati</taxon>
        <taxon>Actinomycetota</taxon>
        <taxon>Actinomycetes</taxon>
        <taxon>Kineosporiales</taxon>
        <taxon>Kineosporiaceae</taxon>
        <taxon>Kineosporia</taxon>
    </lineage>
</organism>
<evidence type="ECO:0000256" key="1">
    <source>
        <dbReference type="ARBA" id="ARBA00001933"/>
    </source>
</evidence>
<keyword evidence="5" id="KW-1185">Reference proteome</keyword>
<dbReference type="Proteomes" id="UP001501074">
    <property type="component" value="Unassembled WGS sequence"/>
</dbReference>
<feature type="domain" description="Tryptophan synthase beta chain-like PALP" evidence="3">
    <location>
        <begin position="58"/>
        <end position="338"/>
    </location>
</feature>
<name>A0ABP7AJX1_9ACTN</name>
<dbReference type="RefSeq" id="WP_231485728.1">
    <property type="nucleotide sequence ID" value="NZ_BAAAZO010000012.1"/>
</dbReference>
<dbReference type="Pfam" id="PF00291">
    <property type="entry name" value="PALP"/>
    <property type="match status" value="1"/>
</dbReference>
<sequence>MSDWFLQCPRCSWRGAIVTTIDPCPRCRADGIAMAPEVTRTGAAATPRDLLLPVDRPVTLGEGDTPLVPLRNSPGVFLKDERANPTGSFKDRMASAAVSWALSHGYDTVALASTGNAALSVAAYAAAAGLRCVVLAKEGGVVPGVLEPLRAMNADLHLTDTYGARWDALAHGVHHQKWFPVSNYQTTPVSSHPVGVRAYRAIAYEIAEQLGRTAPDQVVIPVSRGDALAAVWAGFQELHTLGWIDRLPRMLAVVRLPSLRDALLQGLEQPAATPAEGPVEAVSISDPRATAMAVRAVRESRGDVLVVDDDQLRTAQAQAYSRGWPLELSSAAVLAGIGMKDEVGTTVGLVTAAGSR</sequence>
<dbReference type="EMBL" id="BAAAZO010000012">
    <property type="protein sequence ID" value="GAA3634111.1"/>
    <property type="molecule type" value="Genomic_DNA"/>
</dbReference>
<dbReference type="SUPFAM" id="SSF53686">
    <property type="entry name" value="Tryptophan synthase beta subunit-like PLP-dependent enzymes"/>
    <property type="match status" value="1"/>
</dbReference>
<reference evidence="5" key="1">
    <citation type="journal article" date="2019" name="Int. J. Syst. Evol. Microbiol.">
        <title>The Global Catalogue of Microorganisms (GCM) 10K type strain sequencing project: providing services to taxonomists for standard genome sequencing and annotation.</title>
        <authorList>
            <consortium name="The Broad Institute Genomics Platform"/>
            <consortium name="The Broad Institute Genome Sequencing Center for Infectious Disease"/>
            <person name="Wu L."/>
            <person name="Ma J."/>
        </authorList>
    </citation>
    <scope>NUCLEOTIDE SEQUENCE [LARGE SCALE GENOMIC DNA]</scope>
    <source>
        <strain evidence="5">JCM 16902</strain>
    </source>
</reference>
<evidence type="ECO:0000313" key="5">
    <source>
        <dbReference type="Proteomes" id="UP001501074"/>
    </source>
</evidence>
<keyword evidence="2" id="KW-0663">Pyridoxal phosphate</keyword>
<gene>
    <name evidence="4" type="ORF">GCM10022223_60530</name>
</gene>
<keyword evidence="4" id="KW-0456">Lyase</keyword>
<dbReference type="GO" id="GO:0016829">
    <property type="term" value="F:lyase activity"/>
    <property type="evidence" value="ECO:0007669"/>
    <property type="project" value="UniProtKB-KW"/>
</dbReference>
<dbReference type="PANTHER" id="PTHR10314">
    <property type="entry name" value="CYSTATHIONINE BETA-SYNTHASE"/>
    <property type="match status" value="1"/>
</dbReference>
<evidence type="ECO:0000256" key="2">
    <source>
        <dbReference type="ARBA" id="ARBA00022898"/>
    </source>
</evidence>